<evidence type="ECO:0000259" key="10">
    <source>
        <dbReference type="Pfam" id="PF03372"/>
    </source>
</evidence>
<evidence type="ECO:0000313" key="12">
    <source>
        <dbReference type="EMBL" id="REG27802.1"/>
    </source>
</evidence>
<gene>
    <name evidence="11" type="ORF">AA314_01294</name>
    <name evidence="12" type="ORF">ATI61_109139</name>
</gene>
<evidence type="ECO:0000256" key="3">
    <source>
        <dbReference type="ARBA" id="ARBA00022722"/>
    </source>
</evidence>
<keyword evidence="3" id="KW-0540">Nuclease</keyword>
<dbReference type="InterPro" id="IPR051547">
    <property type="entry name" value="TDP2-like"/>
</dbReference>
<keyword evidence="7" id="KW-0460">Magnesium</keyword>
<dbReference type="RefSeq" id="WP_245682377.1">
    <property type="nucleotide sequence ID" value="NZ_CP011509.1"/>
</dbReference>
<reference evidence="12 14" key="2">
    <citation type="submission" date="2018-08" db="EMBL/GenBank/DDBJ databases">
        <title>Genomic Encyclopedia of Archaeal and Bacterial Type Strains, Phase II (KMG-II): from individual species to whole genera.</title>
        <authorList>
            <person name="Goeker M."/>
        </authorList>
    </citation>
    <scope>NUCLEOTIDE SEQUENCE [LARGE SCALE GENOMIC DNA]</scope>
    <source>
        <strain evidence="12 14">DSM 2261</strain>
    </source>
</reference>
<feature type="domain" description="Endonuclease/exonuclease/phosphatase" evidence="10">
    <location>
        <begin position="20"/>
        <end position="241"/>
    </location>
</feature>
<evidence type="ECO:0000256" key="5">
    <source>
        <dbReference type="ARBA" id="ARBA00022763"/>
    </source>
</evidence>
<keyword evidence="8" id="KW-0234">DNA repair</keyword>
<evidence type="ECO:0000256" key="8">
    <source>
        <dbReference type="ARBA" id="ARBA00023204"/>
    </source>
</evidence>
<feature type="signal peptide" evidence="9">
    <location>
        <begin position="1"/>
        <end position="21"/>
    </location>
</feature>
<name>A0AAC8TBI0_9BACT</name>
<evidence type="ECO:0000256" key="7">
    <source>
        <dbReference type="ARBA" id="ARBA00022842"/>
    </source>
</evidence>
<proteinExistence type="predicted"/>
<keyword evidence="5" id="KW-0227">DNA damage</keyword>
<comment type="cofactor">
    <cofactor evidence="2">
        <name>Mg(2+)</name>
        <dbReference type="ChEBI" id="CHEBI:18420"/>
    </cofactor>
</comment>
<keyword evidence="9" id="KW-0732">Signal</keyword>
<evidence type="ECO:0000313" key="14">
    <source>
        <dbReference type="Proteomes" id="UP000256345"/>
    </source>
</evidence>
<dbReference type="GO" id="GO:0016787">
    <property type="term" value="F:hydrolase activity"/>
    <property type="evidence" value="ECO:0007669"/>
    <property type="project" value="UniProtKB-KW"/>
</dbReference>
<reference evidence="11 13" key="1">
    <citation type="submission" date="2015-05" db="EMBL/GenBank/DDBJ databases">
        <title>Genome assembly of Archangium gephyra DSM 2261.</title>
        <authorList>
            <person name="Sharma G."/>
            <person name="Subramanian S."/>
        </authorList>
    </citation>
    <scope>NUCLEOTIDE SEQUENCE [LARGE SCALE GENOMIC DNA]</scope>
    <source>
        <strain evidence="11 13">DSM 2261</strain>
    </source>
</reference>
<evidence type="ECO:0000313" key="13">
    <source>
        <dbReference type="Proteomes" id="UP000035579"/>
    </source>
</evidence>
<dbReference type="Gene3D" id="3.60.10.10">
    <property type="entry name" value="Endonuclease/exonuclease/phosphatase"/>
    <property type="match status" value="1"/>
</dbReference>
<accession>A0AAC8TBI0</accession>
<organism evidence="11 13">
    <name type="scientific">Archangium gephyra</name>
    <dbReference type="NCBI Taxonomy" id="48"/>
    <lineage>
        <taxon>Bacteria</taxon>
        <taxon>Pseudomonadati</taxon>
        <taxon>Myxococcota</taxon>
        <taxon>Myxococcia</taxon>
        <taxon>Myxococcales</taxon>
        <taxon>Cystobacterineae</taxon>
        <taxon>Archangiaceae</taxon>
        <taxon>Archangium</taxon>
    </lineage>
</organism>
<feature type="chain" id="PRO_5041921723" evidence="9">
    <location>
        <begin position="22"/>
        <end position="251"/>
    </location>
</feature>
<evidence type="ECO:0000256" key="2">
    <source>
        <dbReference type="ARBA" id="ARBA00001946"/>
    </source>
</evidence>
<dbReference type="Proteomes" id="UP000256345">
    <property type="component" value="Unassembled WGS sequence"/>
</dbReference>
<keyword evidence="14" id="KW-1185">Reference proteome</keyword>
<dbReference type="PANTHER" id="PTHR15822">
    <property type="entry name" value="TRAF AND TNF RECEPTOR-ASSOCIATED PROTEIN"/>
    <property type="match status" value="1"/>
</dbReference>
<evidence type="ECO:0000256" key="1">
    <source>
        <dbReference type="ARBA" id="ARBA00001936"/>
    </source>
</evidence>
<dbReference type="KEGG" id="age:AA314_01294"/>
<dbReference type="Proteomes" id="UP000035579">
    <property type="component" value="Chromosome"/>
</dbReference>
<dbReference type="GO" id="GO:0006281">
    <property type="term" value="P:DNA repair"/>
    <property type="evidence" value="ECO:0007669"/>
    <property type="project" value="UniProtKB-KW"/>
</dbReference>
<dbReference type="EMBL" id="QUMU01000009">
    <property type="protein sequence ID" value="REG27802.1"/>
    <property type="molecule type" value="Genomic_DNA"/>
</dbReference>
<evidence type="ECO:0000256" key="4">
    <source>
        <dbReference type="ARBA" id="ARBA00022723"/>
    </source>
</evidence>
<keyword evidence="6" id="KW-0378">Hydrolase</keyword>
<protein>
    <submittedName>
        <fullName evidence="11 12">Endonuclease/exonuclease/phosphatase</fullName>
    </submittedName>
</protein>
<dbReference type="SUPFAM" id="SSF56219">
    <property type="entry name" value="DNase I-like"/>
    <property type="match status" value="1"/>
</dbReference>
<dbReference type="GO" id="GO:0004519">
    <property type="term" value="F:endonuclease activity"/>
    <property type="evidence" value="ECO:0007669"/>
    <property type="project" value="UniProtKB-KW"/>
</dbReference>
<dbReference type="InterPro" id="IPR036691">
    <property type="entry name" value="Endo/exonu/phosph_ase_sf"/>
</dbReference>
<keyword evidence="11" id="KW-0255">Endonuclease</keyword>
<evidence type="ECO:0000256" key="6">
    <source>
        <dbReference type="ARBA" id="ARBA00022801"/>
    </source>
</evidence>
<sequence>MHAPLLVVLALLSGQPFKAMAYNVLYDSPAEDIEKSLDVIEREKPDILCLRELTPGFARAFRKRLGKEYPHTVLTPQRGTWGMGIASRHPLLRTRSFPEKPHRIPGMEADVKLGGQRLKVVCVHLMAPGARHLKNEGLLVSLEKNAKLRAKQGKALMERYAGEKAPLLLLGDMNEGRQADAMKSFAAAGFTHACDGPKASCGNTWPGANTALPAMVEIDHILGRGLTFSEARVLRSGGSDHFPVRALFEFR</sequence>
<dbReference type="EMBL" id="CP011509">
    <property type="protein sequence ID" value="AKI99667.1"/>
    <property type="molecule type" value="Genomic_DNA"/>
</dbReference>
<dbReference type="Pfam" id="PF03372">
    <property type="entry name" value="Exo_endo_phos"/>
    <property type="match status" value="1"/>
</dbReference>
<dbReference type="PANTHER" id="PTHR15822:SF4">
    <property type="entry name" value="TYROSYL-DNA PHOSPHODIESTERASE 2"/>
    <property type="match status" value="1"/>
</dbReference>
<dbReference type="GO" id="GO:0046872">
    <property type="term" value="F:metal ion binding"/>
    <property type="evidence" value="ECO:0007669"/>
    <property type="project" value="UniProtKB-KW"/>
</dbReference>
<evidence type="ECO:0000313" key="11">
    <source>
        <dbReference type="EMBL" id="AKI99667.1"/>
    </source>
</evidence>
<keyword evidence="4" id="KW-0479">Metal-binding</keyword>
<dbReference type="AlphaFoldDB" id="A0AAC8TBI0"/>
<dbReference type="InterPro" id="IPR005135">
    <property type="entry name" value="Endo/exonuclease/phosphatase"/>
</dbReference>
<comment type="cofactor">
    <cofactor evidence="1">
        <name>Mn(2+)</name>
        <dbReference type="ChEBI" id="CHEBI:29035"/>
    </cofactor>
</comment>
<evidence type="ECO:0000256" key="9">
    <source>
        <dbReference type="SAM" id="SignalP"/>
    </source>
</evidence>